<feature type="transmembrane region" description="Helical" evidence="8">
    <location>
        <begin position="109"/>
        <end position="130"/>
    </location>
</feature>
<keyword evidence="4" id="KW-1003">Cell membrane</keyword>
<dbReference type="AlphaFoldDB" id="D9QQA9"/>
<gene>
    <name evidence="9" type="ordered locus">Acear_1180</name>
</gene>
<accession>D9QQA9</accession>
<feature type="transmembrane region" description="Helical" evidence="8">
    <location>
        <begin position="86"/>
        <end position="103"/>
    </location>
</feature>
<feature type="transmembrane region" description="Helical" evidence="8">
    <location>
        <begin position="35"/>
        <end position="56"/>
    </location>
</feature>
<comment type="similarity">
    <text evidence="2">Belongs to the AmiS/UreI family.</text>
</comment>
<dbReference type="InterPro" id="IPR038523">
    <property type="entry name" value="AmiSUreI_transpt_sf"/>
</dbReference>
<dbReference type="KEGG" id="aar:Acear_1180"/>
<evidence type="ECO:0000256" key="3">
    <source>
        <dbReference type="ARBA" id="ARBA00022448"/>
    </source>
</evidence>
<feature type="transmembrane region" description="Helical" evidence="8">
    <location>
        <begin position="62"/>
        <end position="79"/>
    </location>
</feature>
<comment type="subcellular location">
    <subcellularLocation>
        <location evidence="1">Cell membrane</location>
        <topology evidence="1">Multi-pass membrane protein</topology>
    </subcellularLocation>
</comment>
<dbReference type="Proteomes" id="UP000001661">
    <property type="component" value="Chromosome"/>
</dbReference>
<keyword evidence="6 8" id="KW-1133">Transmembrane helix</keyword>
<sequence>MYEIIIAAVLFVDAFVLFVLGAETLGYGKVKTAGIATFIGGFFQLINGLILIFLLNNAYDGFLVWIFAITFLYAGYIFAKEMTTDALASALGMLGIFVAYYFVDMALAGYQVWLILMGSYIILYAIFVAFLNEKVSAKLTGWYAIAVSILTCLVPGMYYLSGNSFH</sequence>
<evidence type="ECO:0000313" key="9">
    <source>
        <dbReference type="EMBL" id="ADL12700.1"/>
    </source>
</evidence>
<dbReference type="Gene3D" id="1.25.40.600">
    <property type="match status" value="1"/>
</dbReference>
<keyword evidence="10" id="KW-1185">Reference proteome</keyword>
<reference evidence="9 10" key="1">
    <citation type="journal article" date="2010" name="Stand. Genomic Sci.">
        <title>Complete genome sequence of Acetohalobium arabaticum type strain (Z-7288).</title>
        <authorList>
            <person name="Sikorski J."/>
            <person name="Lapidus A."/>
            <person name="Chertkov O."/>
            <person name="Lucas S."/>
            <person name="Copeland A."/>
            <person name="Glavina Del Rio T."/>
            <person name="Nolan M."/>
            <person name="Tice H."/>
            <person name="Cheng J.F."/>
            <person name="Han C."/>
            <person name="Brambilla E."/>
            <person name="Pitluck S."/>
            <person name="Liolios K."/>
            <person name="Ivanova N."/>
            <person name="Mavromatis K."/>
            <person name="Mikhailova N."/>
            <person name="Pati A."/>
            <person name="Bruce D."/>
            <person name="Detter C."/>
            <person name="Tapia R."/>
            <person name="Goodwin L."/>
            <person name="Chen A."/>
            <person name="Palaniappan K."/>
            <person name="Land M."/>
            <person name="Hauser L."/>
            <person name="Chang Y.J."/>
            <person name="Jeffries C.D."/>
            <person name="Rohde M."/>
            <person name="Goker M."/>
            <person name="Spring S."/>
            <person name="Woyke T."/>
            <person name="Bristow J."/>
            <person name="Eisen J.A."/>
            <person name="Markowitz V."/>
            <person name="Hugenholtz P."/>
            <person name="Kyrpides N.C."/>
            <person name="Klenk H.P."/>
        </authorList>
    </citation>
    <scope>NUCLEOTIDE SEQUENCE [LARGE SCALE GENOMIC DNA]</scope>
    <source>
        <strain evidence="10">ATCC 49924 / DSM 5501 / Z-7288</strain>
    </source>
</reference>
<evidence type="ECO:0000256" key="4">
    <source>
        <dbReference type="ARBA" id="ARBA00022475"/>
    </source>
</evidence>
<evidence type="ECO:0000256" key="1">
    <source>
        <dbReference type="ARBA" id="ARBA00004651"/>
    </source>
</evidence>
<dbReference type="Pfam" id="PF02293">
    <property type="entry name" value="AmiS_UreI"/>
    <property type="match status" value="1"/>
</dbReference>
<proteinExistence type="inferred from homology"/>
<dbReference type="GO" id="GO:0005886">
    <property type="term" value="C:plasma membrane"/>
    <property type="evidence" value="ECO:0007669"/>
    <property type="project" value="UniProtKB-SubCell"/>
</dbReference>
<evidence type="ECO:0000256" key="7">
    <source>
        <dbReference type="ARBA" id="ARBA00023136"/>
    </source>
</evidence>
<organism evidence="9 10">
    <name type="scientific">Acetohalobium arabaticum (strain ATCC 49924 / DSM 5501 / Z-7288)</name>
    <dbReference type="NCBI Taxonomy" id="574087"/>
    <lineage>
        <taxon>Bacteria</taxon>
        <taxon>Bacillati</taxon>
        <taxon>Bacillota</taxon>
        <taxon>Clostridia</taxon>
        <taxon>Halanaerobiales</taxon>
        <taxon>Halobacteroidaceae</taxon>
        <taxon>Acetohalobium</taxon>
    </lineage>
</organism>
<protein>
    <recommendedName>
        <fullName evidence="11">AmiS/UreI transporter</fullName>
    </recommendedName>
</protein>
<keyword evidence="5 8" id="KW-0812">Transmembrane</keyword>
<dbReference type="InterPro" id="IPR003211">
    <property type="entry name" value="AmiSUreI_transpt"/>
</dbReference>
<evidence type="ECO:0000256" key="5">
    <source>
        <dbReference type="ARBA" id="ARBA00022692"/>
    </source>
</evidence>
<keyword evidence="3" id="KW-0813">Transport</keyword>
<feature type="transmembrane region" description="Helical" evidence="8">
    <location>
        <begin position="6"/>
        <end position="28"/>
    </location>
</feature>
<dbReference type="HOGENOM" id="CLU_1599117_0_0_9"/>
<dbReference type="EMBL" id="CP002105">
    <property type="protein sequence ID" value="ADL12700.1"/>
    <property type="molecule type" value="Genomic_DNA"/>
</dbReference>
<evidence type="ECO:0000313" key="10">
    <source>
        <dbReference type="Proteomes" id="UP000001661"/>
    </source>
</evidence>
<evidence type="ECO:0000256" key="6">
    <source>
        <dbReference type="ARBA" id="ARBA00022989"/>
    </source>
</evidence>
<evidence type="ECO:0000256" key="2">
    <source>
        <dbReference type="ARBA" id="ARBA00010068"/>
    </source>
</evidence>
<keyword evidence="7 8" id="KW-0472">Membrane</keyword>
<feature type="transmembrane region" description="Helical" evidence="8">
    <location>
        <begin position="142"/>
        <end position="160"/>
    </location>
</feature>
<evidence type="ECO:0000256" key="8">
    <source>
        <dbReference type="SAM" id="Phobius"/>
    </source>
</evidence>
<name>D9QQA9_ACEAZ</name>
<dbReference type="RefSeq" id="WP_013278146.1">
    <property type="nucleotide sequence ID" value="NC_014378.1"/>
</dbReference>
<evidence type="ECO:0008006" key="11">
    <source>
        <dbReference type="Google" id="ProtNLM"/>
    </source>
</evidence>